<proteinExistence type="predicted"/>
<dbReference type="OrthoDB" id="76567at2759"/>
<protein>
    <submittedName>
        <fullName evidence="1">14929_t:CDS:1</fullName>
    </submittedName>
</protein>
<evidence type="ECO:0000313" key="2">
    <source>
        <dbReference type="Proteomes" id="UP000789570"/>
    </source>
</evidence>
<accession>A0A9N9GKN4</accession>
<dbReference type="EMBL" id="CAJVPQ010003010">
    <property type="protein sequence ID" value="CAG8615480.1"/>
    <property type="molecule type" value="Genomic_DNA"/>
</dbReference>
<dbReference type="Proteomes" id="UP000789570">
    <property type="component" value="Unassembled WGS sequence"/>
</dbReference>
<keyword evidence="2" id="KW-1185">Reference proteome</keyword>
<feature type="non-terminal residue" evidence="1">
    <location>
        <position position="1"/>
    </location>
</feature>
<evidence type="ECO:0000313" key="1">
    <source>
        <dbReference type="EMBL" id="CAG8615480.1"/>
    </source>
</evidence>
<comment type="caution">
    <text evidence="1">The sequence shown here is derived from an EMBL/GenBank/DDBJ whole genome shotgun (WGS) entry which is preliminary data.</text>
</comment>
<gene>
    <name evidence="1" type="ORF">FCALED_LOCUS9286</name>
</gene>
<organism evidence="1 2">
    <name type="scientific">Funneliformis caledonium</name>
    <dbReference type="NCBI Taxonomy" id="1117310"/>
    <lineage>
        <taxon>Eukaryota</taxon>
        <taxon>Fungi</taxon>
        <taxon>Fungi incertae sedis</taxon>
        <taxon>Mucoromycota</taxon>
        <taxon>Glomeromycotina</taxon>
        <taxon>Glomeromycetes</taxon>
        <taxon>Glomerales</taxon>
        <taxon>Glomeraceae</taxon>
        <taxon>Funneliformis</taxon>
    </lineage>
</organism>
<sequence>SVLSSSSASTSAQSTCQNTSLYNPNADEFALQECIKIIKSNVEDVVTYKTNKNEKKMLVSATPEHIARGPSKQADASFIPPLLPTPAQIPCDSEGTPWPTVIVKVANSQSLTSIIHKTTQFCLDPNCIEDVIVLKLWKWNKTYHDEIPRRRLTVRTSPQNEDGNYLPVQLIEFGTIDGENRLYNRCSAPGMCTLSMSPHCIYRGCPHQNPPLPQYPIENDVIIDLFLIQQKNFHFY</sequence>
<name>A0A9N9GKN4_9GLOM</name>
<reference evidence="1" key="1">
    <citation type="submission" date="2021-06" db="EMBL/GenBank/DDBJ databases">
        <authorList>
            <person name="Kallberg Y."/>
            <person name="Tangrot J."/>
            <person name="Rosling A."/>
        </authorList>
    </citation>
    <scope>NUCLEOTIDE SEQUENCE</scope>
    <source>
        <strain evidence="1">UK204</strain>
    </source>
</reference>
<dbReference type="AlphaFoldDB" id="A0A9N9GKN4"/>